<comment type="caution">
    <text evidence="2">The sequence shown here is derived from an EMBL/GenBank/DDBJ whole genome shotgun (WGS) entry which is preliminary data.</text>
</comment>
<protein>
    <submittedName>
        <fullName evidence="2">Uncharacterized protein</fullName>
    </submittedName>
</protein>
<evidence type="ECO:0000313" key="3">
    <source>
        <dbReference type="Proteomes" id="UP001341840"/>
    </source>
</evidence>
<dbReference type="Proteomes" id="UP001341840">
    <property type="component" value="Unassembled WGS sequence"/>
</dbReference>
<feature type="region of interest" description="Disordered" evidence="1">
    <location>
        <begin position="169"/>
        <end position="209"/>
    </location>
</feature>
<evidence type="ECO:0000256" key="1">
    <source>
        <dbReference type="SAM" id="MobiDB-lite"/>
    </source>
</evidence>
<organism evidence="2 3">
    <name type="scientific">Stylosanthes scabra</name>
    <dbReference type="NCBI Taxonomy" id="79078"/>
    <lineage>
        <taxon>Eukaryota</taxon>
        <taxon>Viridiplantae</taxon>
        <taxon>Streptophyta</taxon>
        <taxon>Embryophyta</taxon>
        <taxon>Tracheophyta</taxon>
        <taxon>Spermatophyta</taxon>
        <taxon>Magnoliopsida</taxon>
        <taxon>eudicotyledons</taxon>
        <taxon>Gunneridae</taxon>
        <taxon>Pentapetalae</taxon>
        <taxon>rosids</taxon>
        <taxon>fabids</taxon>
        <taxon>Fabales</taxon>
        <taxon>Fabaceae</taxon>
        <taxon>Papilionoideae</taxon>
        <taxon>50 kb inversion clade</taxon>
        <taxon>dalbergioids sensu lato</taxon>
        <taxon>Dalbergieae</taxon>
        <taxon>Pterocarpus clade</taxon>
        <taxon>Stylosanthes</taxon>
    </lineage>
</organism>
<evidence type="ECO:0000313" key="2">
    <source>
        <dbReference type="EMBL" id="MED6157520.1"/>
    </source>
</evidence>
<gene>
    <name evidence="2" type="ORF">PIB30_023906</name>
</gene>
<keyword evidence="3" id="KW-1185">Reference proteome</keyword>
<proteinExistence type="predicted"/>
<sequence>MMYLSLRSVTASFPSGLVRGVSFLVALRSLSRSLKWHYFKVLLAPGRCAFWPDDEGNPFPWVYWNREVKDFVIYNLDPLETAAFNFLVSLSAGLPKKNNFTCRWILDHNDADVGRFLDDLFSVKMKKTKLDRLMTMMADPSRMVPRALLLIGGPSSTAAAVASVTSSTNPVASSANPAASSTQVPPPPPASSKTKKGSSKRERSEAFNVEGEEGKIAALEHEVNPLDVAFPENFNYWKALDAGLTSSSVRKPLQTMLPDQLLDDSWRLSCQSLAFGLESALVAKTKAEEALLGAKDQISVMKTERDSALAYLPLKEKVDSLTQDLSQIEMEHQSSLDQVA</sequence>
<accession>A0ABU6UAQ6</accession>
<dbReference type="EMBL" id="JASCZI010120913">
    <property type="protein sequence ID" value="MED6157520.1"/>
    <property type="molecule type" value="Genomic_DNA"/>
</dbReference>
<reference evidence="2 3" key="1">
    <citation type="journal article" date="2023" name="Plants (Basel)">
        <title>Bridging the Gap: Combining Genomics and Transcriptomics Approaches to Understand Stylosanthes scabra, an Orphan Legume from the Brazilian Caatinga.</title>
        <authorList>
            <person name="Ferreira-Neto J.R.C."/>
            <person name="da Silva M.D."/>
            <person name="Binneck E."/>
            <person name="de Melo N.F."/>
            <person name="da Silva R.H."/>
            <person name="de Melo A.L.T.M."/>
            <person name="Pandolfi V."/>
            <person name="Bustamante F.O."/>
            <person name="Brasileiro-Vidal A.C."/>
            <person name="Benko-Iseppon A.M."/>
        </authorList>
    </citation>
    <scope>NUCLEOTIDE SEQUENCE [LARGE SCALE GENOMIC DNA]</scope>
    <source>
        <tissue evidence="2">Leaves</tissue>
    </source>
</reference>
<name>A0ABU6UAQ6_9FABA</name>
<feature type="compositionally biased region" description="Low complexity" evidence="1">
    <location>
        <begin position="169"/>
        <end position="183"/>
    </location>
</feature>